<accession>A0ACB9ZWI1</accession>
<organism evidence="1 2">
    <name type="scientific">Catharanthus roseus</name>
    <name type="common">Madagascar periwinkle</name>
    <name type="synonym">Vinca rosea</name>
    <dbReference type="NCBI Taxonomy" id="4058"/>
    <lineage>
        <taxon>Eukaryota</taxon>
        <taxon>Viridiplantae</taxon>
        <taxon>Streptophyta</taxon>
        <taxon>Embryophyta</taxon>
        <taxon>Tracheophyta</taxon>
        <taxon>Spermatophyta</taxon>
        <taxon>Magnoliopsida</taxon>
        <taxon>eudicotyledons</taxon>
        <taxon>Gunneridae</taxon>
        <taxon>Pentapetalae</taxon>
        <taxon>asterids</taxon>
        <taxon>lamiids</taxon>
        <taxon>Gentianales</taxon>
        <taxon>Apocynaceae</taxon>
        <taxon>Rauvolfioideae</taxon>
        <taxon>Vinceae</taxon>
        <taxon>Catharanthinae</taxon>
        <taxon>Catharanthus</taxon>
    </lineage>
</organism>
<name>A0ACB9ZWI1_CATRO</name>
<keyword evidence="2" id="KW-1185">Reference proteome</keyword>
<comment type="caution">
    <text evidence="1">The sequence shown here is derived from an EMBL/GenBank/DDBJ whole genome shotgun (WGS) entry which is preliminary data.</text>
</comment>
<evidence type="ECO:0000313" key="1">
    <source>
        <dbReference type="EMBL" id="KAI5652714.1"/>
    </source>
</evidence>
<dbReference type="Proteomes" id="UP001060085">
    <property type="component" value="Linkage Group LG07"/>
</dbReference>
<gene>
    <name evidence="1" type="ORF">M9H77_29901</name>
</gene>
<evidence type="ECO:0000313" key="2">
    <source>
        <dbReference type="Proteomes" id="UP001060085"/>
    </source>
</evidence>
<reference evidence="2" key="1">
    <citation type="journal article" date="2023" name="Nat. Plants">
        <title>Single-cell RNA sequencing provides a high-resolution roadmap for understanding the multicellular compartmentation of specialized metabolism.</title>
        <authorList>
            <person name="Sun S."/>
            <person name="Shen X."/>
            <person name="Li Y."/>
            <person name="Li Y."/>
            <person name="Wang S."/>
            <person name="Li R."/>
            <person name="Zhang H."/>
            <person name="Shen G."/>
            <person name="Guo B."/>
            <person name="Wei J."/>
            <person name="Xu J."/>
            <person name="St-Pierre B."/>
            <person name="Chen S."/>
            <person name="Sun C."/>
        </authorList>
    </citation>
    <scope>NUCLEOTIDE SEQUENCE [LARGE SCALE GENOMIC DNA]</scope>
</reference>
<proteinExistence type="predicted"/>
<dbReference type="EMBL" id="CM044707">
    <property type="protein sequence ID" value="KAI5652714.1"/>
    <property type="molecule type" value="Genomic_DNA"/>
</dbReference>
<protein>
    <submittedName>
        <fullName evidence="1">Uncharacterized protein</fullName>
    </submittedName>
</protein>
<sequence length="146" mass="17398">MLPVGYRFAPTDEELIKYYLANKVFYKPVPVKIIREIDATFLYMGDPYIEKEWFFFVYKDEYFRGKIMRNRRVEDGEGFWQCIGGEEPICNSNGQVLAYKIHLTYFSGPITNGKKTNWRMEEYRLLFECNTTNTQESSENGYWGEL</sequence>